<evidence type="ECO:0000313" key="7">
    <source>
        <dbReference type="Proteomes" id="UP000002729"/>
    </source>
</evidence>
<dbReference type="GO" id="GO:0008146">
    <property type="term" value="F:sulfotransferase activity"/>
    <property type="evidence" value="ECO:0007669"/>
    <property type="project" value="InterPro"/>
</dbReference>
<evidence type="ECO:0000256" key="4">
    <source>
        <dbReference type="SAM" id="SignalP"/>
    </source>
</evidence>
<evidence type="ECO:0000256" key="3">
    <source>
        <dbReference type="SAM" id="Phobius"/>
    </source>
</evidence>
<organism evidence="7">
    <name type="scientific">Aureococcus anophagefferens</name>
    <name type="common">Harmful bloom alga</name>
    <dbReference type="NCBI Taxonomy" id="44056"/>
    <lineage>
        <taxon>Eukaryota</taxon>
        <taxon>Sar</taxon>
        <taxon>Stramenopiles</taxon>
        <taxon>Ochrophyta</taxon>
        <taxon>Pelagophyceae</taxon>
        <taxon>Pelagomonadales</taxon>
        <taxon>Pelagomonadaceae</taxon>
        <taxon>Aureococcus</taxon>
    </lineage>
</organism>
<dbReference type="Gene3D" id="3.40.50.300">
    <property type="entry name" value="P-loop containing nucleotide triphosphate hydrolases"/>
    <property type="match status" value="1"/>
</dbReference>
<comment type="similarity">
    <text evidence="1">Belongs to the sulfotransferase 1 family.</text>
</comment>
<feature type="transmembrane region" description="Helical" evidence="3">
    <location>
        <begin position="636"/>
        <end position="656"/>
    </location>
</feature>
<reference evidence="6 7" key="1">
    <citation type="journal article" date="2011" name="Proc. Natl. Acad. Sci. U.S.A.">
        <title>Niche of harmful alga Aureococcus anophagefferens revealed through ecogenomics.</title>
        <authorList>
            <person name="Gobler C.J."/>
            <person name="Berry D.L."/>
            <person name="Dyhrman S.T."/>
            <person name="Wilhelm S.W."/>
            <person name="Salamov A."/>
            <person name="Lobanov A.V."/>
            <person name="Zhang Y."/>
            <person name="Collier J.L."/>
            <person name="Wurch L.L."/>
            <person name="Kustka A.B."/>
            <person name="Dill B.D."/>
            <person name="Shah M."/>
            <person name="VerBerkmoes N.C."/>
            <person name="Kuo A."/>
            <person name="Terry A."/>
            <person name="Pangilinan J."/>
            <person name="Lindquist E.A."/>
            <person name="Lucas S."/>
            <person name="Paulsen I.T."/>
            <person name="Hattenrath-Lehmann T.K."/>
            <person name="Talmage S.C."/>
            <person name="Walker E.A."/>
            <person name="Koch F."/>
            <person name="Burson A.M."/>
            <person name="Marcoval M.A."/>
            <person name="Tang Y.Z."/>
            <person name="Lecleir G.R."/>
            <person name="Coyne K.J."/>
            <person name="Berg G.M."/>
            <person name="Bertrand E.M."/>
            <person name="Saito M.A."/>
            <person name="Gladyshev V.N."/>
            <person name="Grigoriev I.V."/>
        </authorList>
    </citation>
    <scope>NUCLEOTIDE SEQUENCE [LARGE SCALE GENOMIC DNA]</scope>
    <source>
        <strain evidence="7">CCMP 1984</strain>
    </source>
</reference>
<dbReference type="OrthoDB" id="40166at2759"/>
<dbReference type="Pfam" id="PF00685">
    <property type="entry name" value="Sulfotransfer_1"/>
    <property type="match status" value="1"/>
</dbReference>
<proteinExistence type="inferred from homology"/>
<dbReference type="eggNOG" id="KOG1584">
    <property type="taxonomic scope" value="Eukaryota"/>
</dbReference>
<dbReference type="EMBL" id="GL833133">
    <property type="protein sequence ID" value="EGB06687.1"/>
    <property type="molecule type" value="Genomic_DNA"/>
</dbReference>
<keyword evidence="4" id="KW-0732">Signal</keyword>
<dbReference type="KEGG" id="aaf:AURANDRAFT_65313"/>
<dbReference type="RefSeq" id="XP_009038438.1">
    <property type="nucleotide sequence ID" value="XM_009040190.1"/>
</dbReference>
<evidence type="ECO:0000313" key="6">
    <source>
        <dbReference type="EMBL" id="EGB06687.1"/>
    </source>
</evidence>
<dbReference type="InParanoid" id="F0YDT3"/>
<keyword evidence="7" id="KW-1185">Reference proteome</keyword>
<dbReference type="InterPro" id="IPR027417">
    <property type="entry name" value="P-loop_NTPase"/>
</dbReference>
<sequence>MRRAALVAVAALAARPAAADAPARYGFSTEIATLLELSLFQSLAEHQTNSAILSGAFDTAWLYNGTLLLEDVRALLYTELLASSSDVYFIYSGFTNGAFIGYYNEGVVLAAGGGRAIGWIDDENSTCPDWGIDEQCRAYYAIEPVTGHRRDQLSAIAYDPRQRGWYKTLVALQGDGATAVSSWSSIFRDSTLSATQYHPPGNASYPSTDHSMALCSSLLSARGAFQGVGCTALLLDVLDRGFRTVLADYDDDDVLAYVRERPTGRVVLSSIRNSTQLWDPTYVGSKPPALFYDGADHPVALINRSVAYLDALNLWRNDTVVHDADAGYFYETIRVTDDYLDWSLVVVQAARCPEAYYTVLDDGAFYGSCQACVDGATTVEGAATSCDLCVTGSYRDDETGECLACPSEGFECETTDVTLSALPLEAGFMRMHGRSTEALRCVGGDEACPGGPTVGCAEEDYEPDGPYCSVCKRGSYLNDAGHCHACGKSLGARTAVGLAVSCAALVLLGRYLSSLGSDAAATKRAVATGRLMNKLKSKWRIMFVAFQIVYSQPALLPDVSLPSVLEKQYHALDVVSLDFGALFPFRCSGGDYYTGLLFATLAPIVFVAAVSGATWLRSLLSDRVADGDVKVATATVGVLVTYVVLPAVTTEILAIYDCEALDGRDGDGATPYMRHDYSVRCEGWTYACYRAYATLMILVWPLGVPLLYFALLYRRRRDIDPPVSVAPTDEKRRRASMTRSAAGDVHRVYGRASADEGRMLDEDRLALQIRTRGANPDVRHLTLLFAPYEPPRWWWEVMEIARRLLSTSFLLLFHGSKTRIFFAVVVSLASIKLYSTYAPFISDSDDLLAESLQWLVTLNLLCLLMIETAGTDAPVAYASIALQVAALLGSLALVRADLARERRLLNQAMGEFAEEMSHAREKMHELEASARQGLDAATESVRHREKSIERALAALRVGSVAGKREPPPGLEVAPQPRRTVDFEALVDDDDDSDSDDDPAPIVVGGVDDAAAGDGVECGACGLFLTPEKAEYSAESIARALALRVRPTDVFIATAPKTGTTWLTMICHQLRTGGDLDFDDIYQVAPWPPLSWDLGIDCDADQVAAPRLFKTHQRLSAQPRGGRYLCTVRDPATTILSWWHFLGPAGKDIPPLRKYANASQFCRDERFVVENMRFGAALWDYYVEFWECRHLENVHVVAFEDLAEDARGALPALAAFMGLERSPAELDAVAALCTREAMRAHASKFDESWTYRRLVDVGRMGDPSSYVPSDRVRAATAATAALDADAVAFLDRQWAERVAPRTGHPTYADFAAALPR</sequence>
<feature type="transmembrane region" description="Helical" evidence="3">
    <location>
        <begin position="852"/>
        <end position="869"/>
    </location>
</feature>
<evidence type="ECO:0000256" key="1">
    <source>
        <dbReference type="ARBA" id="ARBA00005771"/>
    </source>
</evidence>
<dbReference type="GeneID" id="20225273"/>
<protein>
    <recommendedName>
        <fullName evidence="5">Sulfotransferase domain-containing protein</fullName>
    </recommendedName>
</protein>
<keyword evidence="3" id="KW-0472">Membrane</keyword>
<keyword evidence="2" id="KW-0808">Transferase</keyword>
<dbReference type="SUPFAM" id="SSF57184">
    <property type="entry name" value="Growth factor receptor domain"/>
    <property type="match status" value="1"/>
</dbReference>
<feature type="transmembrane region" description="Helical" evidence="3">
    <location>
        <begin position="875"/>
        <end position="894"/>
    </location>
</feature>
<feature type="transmembrane region" description="Helical" evidence="3">
    <location>
        <begin position="692"/>
        <end position="713"/>
    </location>
</feature>
<keyword evidence="3" id="KW-0812">Transmembrane</keyword>
<feature type="signal peptide" evidence="4">
    <location>
        <begin position="1"/>
        <end position="19"/>
    </location>
</feature>
<evidence type="ECO:0000256" key="2">
    <source>
        <dbReference type="ARBA" id="ARBA00022679"/>
    </source>
</evidence>
<dbReference type="Proteomes" id="UP000002729">
    <property type="component" value="Unassembled WGS sequence"/>
</dbReference>
<accession>F0YDT3</accession>
<evidence type="ECO:0000259" key="5">
    <source>
        <dbReference type="Pfam" id="PF00685"/>
    </source>
</evidence>
<feature type="transmembrane region" description="Helical" evidence="3">
    <location>
        <begin position="592"/>
        <end position="616"/>
    </location>
</feature>
<gene>
    <name evidence="6" type="ORF">AURANDRAFT_65313</name>
</gene>
<feature type="transmembrane region" description="Helical" evidence="3">
    <location>
        <begin position="820"/>
        <end position="840"/>
    </location>
</feature>
<dbReference type="InterPro" id="IPR009030">
    <property type="entry name" value="Growth_fac_rcpt_cys_sf"/>
</dbReference>
<dbReference type="SUPFAM" id="SSF52540">
    <property type="entry name" value="P-loop containing nucleoside triphosphate hydrolases"/>
    <property type="match status" value="1"/>
</dbReference>
<name>F0YDT3_AURAN</name>
<feature type="chain" id="PRO_5003261594" description="Sulfotransferase domain-containing protein" evidence="4">
    <location>
        <begin position="20"/>
        <end position="1315"/>
    </location>
</feature>
<feature type="domain" description="Sulfotransferase" evidence="5">
    <location>
        <begin position="1046"/>
        <end position="1243"/>
    </location>
</feature>
<keyword evidence="3" id="KW-1133">Transmembrane helix</keyword>
<dbReference type="PANTHER" id="PTHR11783">
    <property type="entry name" value="SULFOTRANSFERASE SULT"/>
    <property type="match status" value="1"/>
</dbReference>
<dbReference type="InterPro" id="IPR000863">
    <property type="entry name" value="Sulfotransferase_dom"/>
</dbReference>